<name>A0A7W6DR87_9RHOB</name>
<comment type="caution">
    <text evidence="1">The sequence shown here is derived from an EMBL/GenBank/DDBJ whole genome shotgun (WGS) entry which is preliminary data.</text>
</comment>
<dbReference type="EMBL" id="JACIEJ010000010">
    <property type="protein sequence ID" value="MBB3987324.1"/>
    <property type="molecule type" value="Genomic_DNA"/>
</dbReference>
<organism evidence="1 2">
    <name type="scientific">Sagittula marina</name>
    <dbReference type="NCBI Taxonomy" id="943940"/>
    <lineage>
        <taxon>Bacteria</taxon>
        <taxon>Pseudomonadati</taxon>
        <taxon>Pseudomonadota</taxon>
        <taxon>Alphaproteobacteria</taxon>
        <taxon>Rhodobacterales</taxon>
        <taxon>Roseobacteraceae</taxon>
        <taxon>Sagittula</taxon>
    </lineage>
</organism>
<evidence type="ECO:0000313" key="2">
    <source>
        <dbReference type="Proteomes" id="UP000541426"/>
    </source>
</evidence>
<proteinExistence type="predicted"/>
<sequence>MTKRKSGDHPDLKMVNANAASVDMGSTMHMAL</sequence>
<dbReference type="Proteomes" id="UP000541426">
    <property type="component" value="Unassembled WGS sequence"/>
</dbReference>
<evidence type="ECO:0000313" key="1">
    <source>
        <dbReference type="EMBL" id="MBB3987324.1"/>
    </source>
</evidence>
<gene>
    <name evidence="1" type="ORF">GGQ68_003671</name>
</gene>
<accession>A0A7W6DR87</accession>
<keyword evidence="2" id="KW-1185">Reference proteome</keyword>
<reference evidence="1 2" key="1">
    <citation type="submission" date="2020-08" db="EMBL/GenBank/DDBJ databases">
        <title>Genomic Encyclopedia of Type Strains, Phase IV (KMG-IV): sequencing the most valuable type-strain genomes for metagenomic binning, comparative biology and taxonomic classification.</title>
        <authorList>
            <person name="Goeker M."/>
        </authorList>
    </citation>
    <scope>NUCLEOTIDE SEQUENCE [LARGE SCALE GENOMIC DNA]</scope>
    <source>
        <strain evidence="1 2">DSM 102235</strain>
    </source>
</reference>
<protein>
    <submittedName>
        <fullName evidence="1">Uncharacterized protein</fullName>
    </submittedName>
</protein>
<dbReference type="AlphaFoldDB" id="A0A7W6DR87"/>